<evidence type="ECO:0008006" key="3">
    <source>
        <dbReference type="Google" id="ProtNLM"/>
    </source>
</evidence>
<dbReference type="RefSeq" id="WP_141966720.1">
    <property type="nucleotide sequence ID" value="NZ_VFPO01000001.1"/>
</dbReference>
<dbReference type="AlphaFoldDB" id="A0A543IAZ7"/>
<name>A0A543IAZ7_9ACTN</name>
<dbReference type="OrthoDB" id="4426404at2"/>
<keyword evidence="2" id="KW-1185">Reference proteome</keyword>
<accession>A0A543IAZ7</accession>
<gene>
    <name evidence="1" type="ORF">FHX41_1340</name>
</gene>
<sequence>MAFAARLPADLDAWLDQVASEERQSKNAILITALEEYRQRRELAHVLRLADETGEDHRRLLDRLGDA</sequence>
<protein>
    <recommendedName>
        <fullName evidence="3">Ribbon-helix-helix CopG family protein</fullName>
    </recommendedName>
</protein>
<comment type="caution">
    <text evidence="1">The sequence shown here is derived from an EMBL/GenBank/DDBJ whole genome shotgun (WGS) entry which is preliminary data.</text>
</comment>
<evidence type="ECO:0000313" key="1">
    <source>
        <dbReference type="EMBL" id="TQM67720.1"/>
    </source>
</evidence>
<reference evidence="1 2" key="1">
    <citation type="submission" date="2019-06" db="EMBL/GenBank/DDBJ databases">
        <title>Sequencing the genomes of 1000 actinobacteria strains.</title>
        <authorList>
            <person name="Klenk H.-P."/>
        </authorList>
    </citation>
    <scope>NUCLEOTIDE SEQUENCE [LARGE SCALE GENOMIC DNA]</scope>
    <source>
        <strain evidence="1 2">DSM 45043</strain>
    </source>
</reference>
<dbReference type="InterPro" id="IPR013321">
    <property type="entry name" value="Arc_rbn_hlx_hlx"/>
</dbReference>
<dbReference type="Gene3D" id="1.10.1220.10">
    <property type="entry name" value="Met repressor-like"/>
    <property type="match status" value="1"/>
</dbReference>
<evidence type="ECO:0000313" key="2">
    <source>
        <dbReference type="Proteomes" id="UP000316706"/>
    </source>
</evidence>
<dbReference type="Proteomes" id="UP000316706">
    <property type="component" value="Unassembled WGS sequence"/>
</dbReference>
<organism evidence="1 2">
    <name type="scientific">Actinomadura hallensis</name>
    <dbReference type="NCBI Taxonomy" id="337895"/>
    <lineage>
        <taxon>Bacteria</taxon>
        <taxon>Bacillati</taxon>
        <taxon>Actinomycetota</taxon>
        <taxon>Actinomycetes</taxon>
        <taxon>Streptosporangiales</taxon>
        <taxon>Thermomonosporaceae</taxon>
        <taxon>Actinomadura</taxon>
    </lineage>
</organism>
<dbReference type="InterPro" id="IPR010985">
    <property type="entry name" value="Ribbon_hlx_hlx"/>
</dbReference>
<dbReference type="GO" id="GO:0006355">
    <property type="term" value="P:regulation of DNA-templated transcription"/>
    <property type="evidence" value="ECO:0007669"/>
    <property type="project" value="InterPro"/>
</dbReference>
<dbReference type="EMBL" id="VFPO01000001">
    <property type="protein sequence ID" value="TQM67720.1"/>
    <property type="molecule type" value="Genomic_DNA"/>
</dbReference>
<dbReference type="SUPFAM" id="SSF47598">
    <property type="entry name" value="Ribbon-helix-helix"/>
    <property type="match status" value="1"/>
</dbReference>
<proteinExistence type="predicted"/>